<dbReference type="EMBL" id="JANUCP010000001">
    <property type="protein sequence ID" value="MCS3918215.1"/>
    <property type="molecule type" value="Genomic_DNA"/>
</dbReference>
<feature type="transmembrane region" description="Helical" evidence="1">
    <location>
        <begin position="599"/>
        <end position="620"/>
    </location>
</feature>
<feature type="transmembrane region" description="Helical" evidence="1">
    <location>
        <begin position="458"/>
        <end position="476"/>
    </location>
</feature>
<proteinExistence type="predicted"/>
<name>A0ABT2EJT4_9BACT</name>
<feature type="transmembrane region" description="Helical" evidence="1">
    <location>
        <begin position="555"/>
        <end position="578"/>
    </location>
</feature>
<dbReference type="InterPro" id="IPR011990">
    <property type="entry name" value="TPR-like_helical_dom_sf"/>
</dbReference>
<keyword evidence="1" id="KW-0812">Transmembrane</keyword>
<reference evidence="2 3" key="1">
    <citation type="submission" date="2022-08" db="EMBL/GenBank/DDBJ databases">
        <title>Bacterial and archaeal communities from various locations to study Microbial Dark Matter (Phase II).</title>
        <authorList>
            <person name="Stepanauskas R."/>
        </authorList>
    </citation>
    <scope>NUCLEOTIDE SEQUENCE [LARGE SCALE GENOMIC DNA]</scope>
    <source>
        <strain evidence="2 3">PD1</strain>
    </source>
</reference>
<feature type="transmembrane region" description="Helical" evidence="1">
    <location>
        <begin position="482"/>
        <end position="506"/>
    </location>
</feature>
<evidence type="ECO:0000256" key="1">
    <source>
        <dbReference type="SAM" id="Phobius"/>
    </source>
</evidence>
<evidence type="ECO:0000313" key="2">
    <source>
        <dbReference type="EMBL" id="MCS3918215.1"/>
    </source>
</evidence>
<gene>
    <name evidence="2" type="ORF">M2350_000612</name>
</gene>
<comment type="caution">
    <text evidence="2">The sequence shown here is derived from an EMBL/GenBank/DDBJ whole genome shotgun (WGS) entry which is preliminary data.</text>
</comment>
<accession>A0ABT2EJT4</accession>
<protein>
    <submittedName>
        <fullName evidence="2">Tetratricopeptide (TPR) repeat protein</fullName>
    </submittedName>
</protein>
<dbReference type="Proteomes" id="UP001204798">
    <property type="component" value="Unassembled WGS sequence"/>
</dbReference>
<keyword evidence="1" id="KW-1133">Transmembrane helix</keyword>
<feature type="transmembrane region" description="Helical" evidence="1">
    <location>
        <begin position="388"/>
        <end position="407"/>
    </location>
</feature>
<organism evidence="2 3">
    <name type="scientific">Candidatus Fervidibacter sacchari</name>
    <dbReference type="NCBI Taxonomy" id="1448929"/>
    <lineage>
        <taxon>Bacteria</taxon>
        <taxon>Candidatus Fervidibacterota</taxon>
        <taxon>Candidatus Fervidibacter</taxon>
    </lineage>
</organism>
<sequence>MARRTIFLVIAFAVPLISLLSHPELRRVFLWDALILTFKPPEQAMDLLPKPADPIVRAIGKAEMLQGKERWLEYERLYRETSEVWIGVFGLRYAMDFVRAALPSEGQAVRPQNSSHEDVQKILKLATELSEKDKDNAFPLLVKAYALFALGRDDDALKTFHEAVLRPAYRTYEDKWLQLKASRNLTAEERISQALAILFPHLSHLRELARRVMRHSVEAEERGDFERALGLAEDVLRLGAKLRDQGFWVIDSLVGIAIQHIAFAGEKRKLTPTEAKKFSAHPGLGAERIRILAHRFAEFARQAKRKDLAEWALKEAEESARVRNLVSRYPSGKVVIPPFKERDDRRLANTRLTGFALLLSAVMLAIIALLSSAFLWKATVSIDPYSPITATLIVAGLPVAAILWGLMGAVKVKVLGAMGDKAYLGTIYLPFATLLLLFAICFLPALWQLKGKVERRTIAVLIGIPAFAGALTIVAVNTPVSIVSSAILSVLLLLSLVGIAVVIWWLKEKLDTPSSLVRIASSVALAVAVFVLLGVVFWLLSVLESFRWQWRAVEAMPLFLVIALTVSAFVFSIVWGIWARFGHPERRRVCQGALARLKGSAVLLFLICWWGYAIVGFGSLPLRAKLHTAIENLLTRGEMALVREWMETSLQHR</sequence>
<feature type="transmembrane region" description="Helical" evidence="1">
    <location>
        <begin position="427"/>
        <end position="446"/>
    </location>
</feature>
<dbReference type="RefSeq" id="WP_259093787.1">
    <property type="nucleotide sequence ID" value="NZ_CP130454.1"/>
</dbReference>
<evidence type="ECO:0000313" key="3">
    <source>
        <dbReference type="Proteomes" id="UP001204798"/>
    </source>
</evidence>
<feature type="transmembrane region" description="Helical" evidence="1">
    <location>
        <begin position="518"/>
        <end position="543"/>
    </location>
</feature>
<keyword evidence="3" id="KW-1185">Reference proteome</keyword>
<feature type="transmembrane region" description="Helical" evidence="1">
    <location>
        <begin position="355"/>
        <end position="376"/>
    </location>
</feature>
<keyword evidence="1" id="KW-0472">Membrane</keyword>
<dbReference type="SUPFAM" id="SSF48452">
    <property type="entry name" value="TPR-like"/>
    <property type="match status" value="1"/>
</dbReference>